<dbReference type="Proteomes" id="UP000012960">
    <property type="component" value="Unplaced"/>
</dbReference>
<dbReference type="InParanoid" id="A0A804HSU7"/>
<accession>A0A804HSU7</accession>
<dbReference type="PANTHER" id="PTHR32018:SF1">
    <property type="entry name" value="RHAMNOGALACTURONAN ENDOLYASE"/>
    <property type="match status" value="1"/>
</dbReference>
<gene>
    <name evidence="1" type="ORF">GSMUA_295100.1</name>
</gene>
<dbReference type="EMBL" id="HG996466">
    <property type="protein sequence ID" value="CAG1859215.1"/>
    <property type="molecule type" value="Genomic_DNA"/>
</dbReference>
<evidence type="ECO:0000313" key="3">
    <source>
        <dbReference type="Proteomes" id="UP000012960"/>
    </source>
</evidence>
<evidence type="ECO:0000313" key="2">
    <source>
        <dbReference type="EnsemblPlants" id="Ma01_p11300.1"/>
    </source>
</evidence>
<reference evidence="2" key="2">
    <citation type="submission" date="2021-05" db="UniProtKB">
        <authorList>
            <consortium name="EnsemblPlants"/>
        </authorList>
    </citation>
    <scope>IDENTIFICATION</scope>
    <source>
        <strain evidence="2">subsp. malaccensis</strain>
    </source>
</reference>
<dbReference type="Gramene" id="Ma01_t11300.1">
    <property type="protein sequence ID" value="Ma01_p11300.1"/>
    <property type="gene ID" value="Ma01_g11300"/>
</dbReference>
<evidence type="ECO:0000313" key="1">
    <source>
        <dbReference type="EMBL" id="CAG1859215.1"/>
    </source>
</evidence>
<dbReference type="AlphaFoldDB" id="A0A804HSU7"/>
<protein>
    <submittedName>
        <fullName evidence="1">(wild Malaysian banana) hypothetical protein</fullName>
    </submittedName>
</protein>
<dbReference type="InterPro" id="IPR010325">
    <property type="entry name" value="Rhamnogal_lyase"/>
</dbReference>
<dbReference type="EnsemblPlants" id="Ma01_t11300.1">
    <property type="protein sequence ID" value="Ma01_p11300.1"/>
    <property type="gene ID" value="Ma01_g11300"/>
</dbReference>
<dbReference type="Pfam" id="PF06045">
    <property type="entry name" value="Rhamnogal_lyase"/>
    <property type="match status" value="1"/>
</dbReference>
<reference evidence="1" key="1">
    <citation type="submission" date="2021-03" db="EMBL/GenBank/DDBJ databases">
        <authorList>
            <consortium name="Genoscope - CEA"/>
            <person name="William W."/>
        </authorList>
    </citation>
    <scope>NUCLEOTIDE SEQUENCE</scope>
    <source>
        <strain evidence="1">Doubled-haploid Pahang</strain>
    </source>
</reference>
<dbReference type="PANTHER" id="PTHR32018">
    <property type="entry name" value="RHAMNOGALACTURONATE LYASE FAMILY PROTEIN"/>
    <property type="match status" value="1"/>
</dbReference>
<dbReference type="OMA" id="IFERLIC"/>
<keyword evidence="3" id="KW-1185">Reference proteome</keyword>
<sequence>MDNGIVQLTLSKPRGSITGVKHHGVGNLLEVKNREDGRGYWDVVWNGSDLDSGIFDIVHGTEFEVVHQVANQVEVSFRTQWDPS</sequence>
<dbReference type="InterPro" id="IPR051850">
    <property type="entry name" value="Polysacch_Lyase_4"/>
</dbReference>
<proteinExistence type="predicted"/>
<organism evidence="2 3">
    <name type="scientific">Musa acuminata subsp. malaccensis</name>
    <name type="common">Wild banana</name>
    <name type="synonym">Musa malaccensis</name>
    <dbReference type="NCBI Taxonomy" id="214687"/>
    <lineage>
        <taxon>Eukaryota</taxon>
        <taxon>Viridiplantae</taxon>
        <taxon>Streptophyta</taxon>
        <taxon>Embryophyta</taxon>
        <taxon>Tracheophyta</taxon>
        <taxon>Spermatophyta</taxon>
        <taxon>Magnoliopsida</taxon>
        <taxon>Liliopsida</taxon>
        <taxon>Zingiberales</taxon>
        <taxon>Musaceae</taxon>
        <taxon>Musa</taxon>
    </lineage>
</organism>
<name>A0A804HSU7_MUSAM</name>